<dbReference type="InterPro" id="IPR005829">
    <property type="entry name" value="Sugar_transporter_CS"/>
</dbReference>
<sequence>MGAVLTAVGIACCGAFAFGYHLGVVNGPLEAIAKELGFAGNKALQGLVVSSTLMGAAAGSLVGGSFADALGRRASFMLCALPMLVGPLLSATATSLNPMVAGRFLAGVAIGLSSALVPLYISEVAPTKVRGTLGSLNQLMICLGILGALLVNVALPVTAWRNMFMVAVAPAVILFVGMLGCPESPVFLAGKGKVAEAADVAHKLWGPAGVTQLGGAQRGGRPAKVTWPQPVFSRFASRGSSGASPWVDRPAAPM</sequence>
<dbReference type="STRING" id="145388.A0A0D2KSH1"/>
<dbReference type="GeneID" id="25742341"/>
<dbReference type="PROSITE" id="PS50850">
    <property type="entry name" value="MFS"/>
    <property type="match status" value="1"/>
</dbReference>
<feature type="transmembrane region" description="Helical" evidence="6">
    <location>
        <begin position="163"/>
        <end position="181"/>
    </location>
</feature>
<dbReference type="InterPro" id="IPR050360">
    <property type="entry name" value="MFS_Sugar_Transporters"/>
</dbReference>
<keyword evidence="3 6" id="KW-0812">Transmembrane</keyword>
<evidence type="ECO:0000256" key="1">
    <source>
        <dbReference type="ARBA" id="ARBA00004141"/>
    </source>
</evidence>
<organism evidence="8 9">
    <name type="scientific">Monoraphidium neglectum</name>
    <dbReference type="NCBI Taxonomy" id="145388"/>
    <lineage>
        <taxon>Eukaryota</taxon>
        <taxon>Viridiplantae</taxon>
        <taxon>Chlorophyta</taxon>
        <taxon>core chlorophytes</taxon>
        <taxon>Chlorophyceae</taxon>
        <taxon>CS clade</taxon>
        <taxon>Sphaeropleales</taxon>
        <taxon>Selenastraceae</taxon>
        <taxon>Monoraphidium</taxon>
    </lineage>
</organism>
<evidence type="ECO:0000256" key="6">
    <source>
        <dbReference type="SAM" id="Phobius"/>
    </source>
</evidence>
<feature type="transmembrane region" description="Helical" evidence="6">
    <location>
        <begin position="100"/>
        <end position="121"/>
    </location>
</feature>
<keyword evidence="5 6" id="KW-0472">Membrane</keyword>
<dbReference type="GO" id="GO:0016020">
    <property type="term" value="C:membrane"/>
    <property type="evidence" value="ECO:0007669"/>
    <property type="project" value="UniProtKB-SubCell"/>
</dbReference>
<dbReference type="SUPFAM" id="SSF103473">
    <property type="entry name" value="MFS general substrate transporter"/>
    <property type="match status" value="1"/>
</dbReference>
<feature type="transmembrane region" description="Helical" evidence="6">
    <location>
        <begin position="74"/>
        <end position="94"/>
    </location>
</feature>
<dbReference type="InterPro" id="IPR005828">
    <property type="entry name" value="MFS_sugar_transport-like"/>
</dbReference>
<reference evidence="8 9" key="1">
    <citation type="journal article" date="2013" name="BMC Genomics">
        <title>Reconstruction of the lipid metabolism for the microalga Monoraphidium neglectum from its genome sequence reveals characteristics suitable for biofuel production.</title>
        <authorList>
            <person name="Bogen C."/>
            <person name="Al-Dilaimi A."/>
            <person name="Albersmeier A."/>
            <person name="Wichmann J."/>
            <person name="Grundmann M."/>
            <person name="Rupp O."/>
            <person name="Lauersen K.J."/>
            <person name="Blifernez-Klassen O."/>
            <person name="Kalinowski J."/>
            <person name="Goesmann A."/>
            <person name="Mussgnug J.H."/>
            <person name="Kruse O."/>
        </authorList>
    </citation>
    <scope>NUCLEOTIDE SEQUENCE [LARGE SCALE GENOMIC DNA]</scope>
    <source>
        <strain evidence="8 9">SAG 48.87</strain>
    </source>
</reference>
<dbReference type="InterPro" id="IPR020846">
    <property type="entry name" value="MFS_dom"/>
</dbReference>
<evidence type="ECO:0000256" key="3">
    <source>
        <dbReference type="ARBA" id="ARBA00022692"/>
    </source>
</evidence>
<dbReference type="PANTHER" id="PTHR48022">
    <property type="entry name" value="PLASTIDIC GLUCOSE TRANSPORTER 4"/>
    <property type="match status" value="1"/>
</dbReference>
<dbReference type="Gene3D" id="1.20.1250.20">
    <property type="entry name" value="MFS general substrate transporter like domains"/>
    <property type="match status" value="1"/>
</dbReference>
<evidence type="ECO:0000313" key="8">
    <source>
        <dbReference type="EMBL" id="KIY98498.1"/>
    </source>
</evidence>
<dbReference type="OrthoDB" id="6612291at2759"/>
<feature type="domain" description="Major facilitator superfamily (MFS) profile" evidence="7">
    <location>
        <begin position="7"/>
        <end position="254"/>
    </location>
</feature>
<dbReference type="EMBL" id="KK102166">
    <property type="protein sequence ID" value="KIY98498.1"/>
    <property type="molecule type" value="Genomic_DNA"/>
</dbReference>
<evidence type="ECO:0000256" key="4">
    <source>
        <dbReference type="ARBA" id="ARBA00022989"/>
    </source>
</evidence>
<comment type="subcellular location">
    <subcellularLocation>
        <location evidence="1">Membrane</location>
        <topology evidence="1">Multi-pass membrane protein</topology>
    </subcellularLocation>
</comment>
<evidence type="ECO:0000313" key="9">
    <source>
        <dbReference type="Proteomes" id="UP000054498"/>
    </source>
</evidence>
<dbReference type="PRINTS" id="PR00171">
    <property type="entry name" value="SUGRTRNSPORT"/>
</dbReference>
<keyword evidence="9" id="KW-1185">Reference proteome</keyword>
<dbReference type="Proteomes" id="UP000054498">
    <property type="component" value="Unassembled WGS sequence"/>
</dbReference>
<feature type="transmembrane region" description="Helical" evidence="6">
    <location>
        <begin position="133"/>
        <end position="157"/>
    </location>
</feature>
<dbReference type="GO" id="GO:0005351">
    <property type="term" value="F:carbohydrate:proton symporter activity"/>
    <property type="evidence" value="ECO:0007669"/>
    <property type="project" value="TreeGrafter"/>
</dbReference>
<protein>
    <recommendedName>
        <fullName evidence="7">Major facilitator superfamily (MFS) profile domain-containing protein</fullName>
    </recommendedName>
</protein>
<name>A0A0D2KSH1_9CHLO</name>
<dbReference type="InterPro" id="IPR036259">
    <property type="entry name" value="MFS_trans_sf"/>
</dbReference>
<proteinExistence type="inferred from homology"/>
<dbReference type="RefSeq" id="XP_013897518.1">
    <property type="nucleotide sequence ID" value="XM_014042064.1"/>
</dbReference>
<evidence type="ECO:0000256" key="2">
    <source>
        <dbReference type="ARBA" id="ARBA00010992"/>
    </source>
</evidence>
<dbReference type="Pfam" id="PF00083">
    <property type="entry name" value="Sugar_tr"/>
    <property type="match status" value="1"/>
</dbReference>
<dbReference type="AlphaFoldDB" id="A0A0D2KSH1"/>
<dbReference type="PANTHER" id="PTHR48022:SF2">
    <property type="entry name" value="PLASTIDIC GLUCOSE TRANSPORTER 4"/>
    <property type="match status" value="1"/>
</dbReference>
<feature type="transmembrane region" description="Helical" evidence="6">
    <location>
        <begin position="43"/>
        <end position="62"/>
    </location>
</feature>
<dbReference type="InterPro" id="IPR003663">
    <property type="entry name" value="Sugar/inositol_transpt"/>
</dbReference>
<dbReference type="KEGG" id="mng:MNEG_9466"/>
<evidence type="ECO:0000259" key="7">
    <source>
        <dbReference type="PROSITE" id="PS50850"/>
    </source>
</evidence>
<comment type="similarity">
    <text evidence="2">Belongs to the major facilitator superfamily. Sugar transporter (TC 2.A.1.1) family.</text>
</comment>
<gene>
    <name evidence="8" type="ORF">MNEG_9466</name>
</gene>
<accession>A0A0D2KSH1</accession>
<evidence type="ECO:0000256" key="5">
    <source>
        <dbReference type="ARBA" id="ARBA00023136"/>
    </source>
</evidence>
<dbReference type="PROSITE" id="PS00217">
    <property type="entry name" value="SUGAR_TRANSPORT_2"/>
    <property type="match status" value="1"/>
</dbReference>
<keyword evidence="4 6" id="KW-1133">Transmembrane helix</keyword>